<dbReference type="SUPFAM" id="SSF50800">
    <property type="entry name" value="PK beta-barrel domain-like"/>
    <property type="match status" value="1"/>
</dbReference>
<protein>
    <recommendedName>
        <fullName evidence="1">MOSC domain-containing protein</fullName>
    </recommendedName>
</protein>
<dbReference type="Pfam" id="PF03473">
    <property type="entry name" value="MOSC"/>
    <property type="match status" value="1"/>
</dbReference>
<dbReference type="STRING" id="440168.SAMN04487974_12213"/>
<dbReference type="InterPro" id="IPR005302">
    <property type="entry name" value="MoCF_Sase_C"/>
</dbReference>
<dbReference type="InterPro" id="IPR005303">
    <property type="entry name" value="MOCOS_middle"/>
</dbReference>
<dbReference type="GO" id="GO:0030151">
    <property type="term" value="F:molybdenum ion binding"/>
    <property type="evidence" value="ECO:0007669"/>
    <property type="project" value="InterPro"/>
</dbReference>
<organism evidence="2 3">
    <name type="scientific">Pelagibacterium luteolum</name>
    <dbReference type="NCBI Taxonomy" id="440168"/>
    <lineage>
        <taxon>Bacteria</taxon>
        <taxon>Pseudomonadati</taxon>
        <taxon>Pseudomonadota</taxon>
        <taxon>Alphaproteobacteria</taxon>
        <taxon>Hyphomicrobiales</taxon>
        <taxon>Devosiaceae</taxon>
        <taxon>Pelagibacterium</taxon>
    </lineage>
</organism>
<dbReference type="InterPro" id="IPR011037">
    <property type="entry name" value="Pyrv_Knase-like_insert_dom_sf"/>
</dbReference>
<feature type="domain" description="MOSC" evidence="1">
    <location>
        <begin position="110"/>
        <end position="262"/>
    </location>
</feature>
<dbReference type="GO" id="GO:0030170">
    <property type="term" value="F:pyridoxal phosphate binding"/>
    <property type="evidence" value="ECO:0007669"/>
    <property type="project" value="InterPro"/>
</dbReference>
<dbReference type="GO" id="GO:0003824">
    <property type="term" value="F:catalytic activity"/>
    <property type="evidence" value="ECO:0007669"/>
    <property type="project" value="InterPro"/>
</dbReference>
<dbReference type="SUPFAM" id="SSF141673">
    <property type="entry name" value="MOSC N-terminal domain-like"/>
    <property type="match status" value="1"/>
</dbReference>
<dbReference type="PROSITE" id="PS51340">
    <property type="entry name" value="MOSC"/>
    <property type="match status" value="1"/>
</dbReference>
<dbReference type="Pfam" id="PF03476">
    <property type="entry name" value="MOSC_N"/>
    <property type="match status" value="1"/>
</dbReference>
<dbReference type="RefSeq" id="WP_090599272.1">
    <property type="nucleotide sequence ID" value="NZ_FNCS01000022.1"/>
</dbReference>
<evidence type="ECO:0000313" key="3">
    <source>
        <dbReference type="Proteomes" id="UP000199495"/>
    </source>
</evidence>
<evidence type="ECO:0000259" key="1">
    <source>
        <dbReference type="PROSITE" id="PS51340"/>
    </source>
</evidence>
<dbReference type="AlphaFoldDB" id="A0A1G7ZRJ5"/>
<sequence length="262" mass="28498">MTTFSIQDIFIYPVKSLGGMAIDEAEITSSGSLVGDREWVVTRPDGSALWQGDIPRMTLLSARLEGADLVLRGHDGSVRTQPRDAIGPHVTVQQEGYYLSGVDQGDAVAEWLTEQLGAECRLARVGREAHQWGGLYPIHVVSSVSLSALNLRLAALGEASVEVERFRPNIVLAGTHAAFAEEEVTQLQFDGASLSLREPCVRCELPNISTKDGTRGKQPLKLLGRMSRERPAARPASFGTYCTAHGTYLRVGMSVRHDVELT</sequence>
<dbReference type="OrthoDB" id="581532at2"/>
<proteinExistence type="predicted"/>
<dbReference type="Proteomes" id="UP000199495">
    <property type="component" value="Unassembled WGS sequence"/>
</dbReference>
<accession>A0A1G7ZRJ5</accession>
<name>A0A1G7ZRJ5_9HYPH</name>
<keyword evidence="3" id="KW-1185">Reference proteome</keyword>
<reference evidence="2 3" key="1">
    <citation type="submission" date="2016-10" db="EMBL/GenBank/DDBJ databases">
        <authorList>
            <person name="de Groot N.N."/>
        </authorList>
    </citation>
    <scope>NUCLEOTIDE SEQUENCE [LARGE SCALE GENOMIC DNA]</scope>
    <source>
        <strain evidence="2 3">CGMCC 1.10267</strain>
    </source>
</reference>
<dbReference type="EMBL" id="FNCS01000022">
    <property type="protein sequence ID" value="SDH11217.1"/>
    <property type="molecule type" value="Genomic_DNA"/>
</dbReference>
<gene>
    <name evidence="2" type="ORF">SAMN04487974_12213</name>
</gene>
<evidence type="ECO:0000313" key="2">
    <source>
        <dbReference type="EMBL" id="SDH11217.1"/>
    </source>
</evidence>